<sequence>MRAFTIVSALVAVAFSGVVATPGEAVSTLFARQNSAVPEIPPECQAQCVAMSKITQCKADLACMCTKEMGQGLVDCGNCGIDYHKSDPNINMYKNQFQTSVNAYAESCTQAGHPIGPFSVTGATNSGGNGGSGSSSNSASGSTPTGSTSNANTSGGANGALTLHAAAGTSALAAMAVVMASVL</sequence>
<evidence type="ECO:0000256" key="1">
    <source>
        <dbReference type="SAM" id="MobiDB-lite"/>
    </source>
</evidence>
<reference evidence="3" key="1">
    <citation type="submission" date="2021-01" db="EMBL/GenBank/DDBJ databases">
        <authorList>
            <person name="Kaushik A."/>
        </authorList>
    </citation>
    <scope>NUCLEOTIDE SEQUENCE</scope>
    <source>
        <strain evidence="3">AG4-R118</strain>
    </source>
</reference>
<dbReference type="Proteomes" id="UP000663888">
    <property type="component" value="Unassembled WGS sequence"/>
</dbReference>
<name>A0A8H3GSL7_9AGAM</name>
<evidence type="ECO:0000313" key="4">
    <source>
        <dbReference type="Proteomes" id="UP000663888"/>
    </source>
</evidence>
<feature type="compositionally biased region" description="Low complexity" evidence="1">
    <location>
        <begin position="134"/>
        <end position="153"/>
    </location>
</feature>
<evidence type="ECO:0008006" key="5">
    <source>
        <dbReference type="Google" id="ProtNLM"/>
    </source>
</evidence>
<feature type="chain" id="PRO_5034825579" description="Extracellular membrane protein CFEM domain-containing protein" evidence="2">
    <location>
        <begin position="21"/>
        <end position="183"/>
    </location>
</feature>
<feature type="region of interest" description="Disordered" evidence="1">
    <location>
        <begin position="119"/>
        <end position="153"/>
    </location>
</feature>
<feature type="signal peptide" evidence="2">
    <location>
        <begin position="1"/>
        <end position="20"/>
    </location>
</feature>
<comment type="caution">
    <text evidence="3">The sequence shown here is derived from an EMBL/GenBank/DDBJ whole genome shotgun (WGS) entry which is preliminary data.</text>
</comment>
<dbReference type="EMBL" id="CAJMWX010001058">
    <property type="protein sequence ID" value="CAE6463984.1"/>
    <property type="molecule type" value="Genomic_DNA"/>
</dbReference>
<protein>
    <recommendedName>
        <fullName evidence="5">Extracellular membrane protein CFEM domain-containing protein</fullName>
    </recommendedName>
</protein>
<proteinExistence type="predicted"/>
<gene>
    <name evidence="3" type="ORF">RDB_LOCUS95404</name>
</gene>
<keyword evidence="2" id="KW-0732">Signal</keyword>
<dbReference type="AlphaFoldDB" id="A0A8H3GSL7"/>
<evidence type="ECO:0000256" key="2">
    <source>
        <dbReference type="SAM" id="SignalP"/>
    </source>
</evidence>
<organism evidence="3 4">
    <name type="scientific">Rhizoctonia solani</name>
    <dbReference type="NCBI Taxonomy" id="456999"/>
    <lineage>
        <taxon>Eukaryota</taxon>
        <taxon>Fungi</taxon>
        <taxon>Dikarya</taxon>
        <taxon>Basidiomycota</taxon>
        <taxon>Agaricomycotina</taxon>
        <taxon>Agaricomycetes</taxon>
        <taxon>Cantharellales</taxon>
        <taxon>Ceratobasidiaceae</taxon>
        <taxon>Rhizoctonia</taxon>
    </lineage>
</organism>
<accession>A0A8H3GSL7</accession>
<evidence type="ECO:0000313" key="3">
    <source>
        <dbReference type="EMBL" id="CAE6463984.1"/>
    </source>
</evidence>